<gene>
    <name evidence="2" type="ORF">TPC1_31138</name>
</gene>
<feature type="transmembrane region" description="Helical" evidence="1">
    <location>
        <begin position="307"/>
        <end position="326"/>
    </location>
</feature>
<feature type="non-terminal residue" evidence="2">
    <location>
        <position position="1"/>
    </location>
</feature>
<proteinExistence type="predicted"/>
<feature type="transmembrane region" description="Helical" evidence="1">
    <location>
        <begin position="268"/>
        <end position="287"/>
    </location>
</feature>
<accession>A0A146JXX7</accession>
<protein>
    <submittedName>
        <fullName evidence="2">Uncharacterized protein</fullName>
    </submittedName>
</protein>
<feature type="transmembrane region" description="Helical" evidence="1">
    <location>
        <begin position="114"/>
        <end position="136"/>
    </location>
</feature>
<keyword evidence="1" id="KW-0472">Membrane</keyword>
<feature type="transmembrane region" description="Helical" evidence="1">
    <location>
        <begin position="373"/>
        <end position="390"/>
    </location>
</feature>
<feature type="non-terminal residue" evidence="2">
    <location>
        <position position="407"/>
    </location>
</feature>
<dbReference type="EMBL" id="GDID01007239">
    <property type="protein sequence ID" value="JAP89367.1"/>
    <property type="molecule type" value="Transcribed_RNA"/>
</dbReference>
<evidence type="ECO:0000256" key="1">
    <source>
        <dbReference type="SAM" id="Phobius"/>
    </source>
</evidence>
<sequence>FFYFIISLHGIDFHFLHRVQQFFEFFVYLLTLRVFANENLLLNLILKQNPLLKPTILCFFLLTLALLHFEVQSFLFQQFDLFGSPLVLQFDLLFFLFLYLLVQNTLFELFFLNILQFELIFVLDLHFQLFLVVFVVFSRDFALGQLELAFDFVCFVRFAQFLQFQKLLVVFHLSYFHLLVKQGLFLHLFQCLVGLLLLGFLFLFQQLLLSLLLSSVLFHRSAEFLQLSLFLFFGHHFAGREVEALLSLGLDLFLPLLFFEELLLFQELFVLLILLDLLLSLVGLVLLRGVSQLLQHVLVGSSHHFALLFLLELFLGLRLLLVFELLLQHLRLLLAFLMAQVSPGRLFEDVILLAALISLFLQLVLFLSVFQHFFVLLLFLSDLLSFPLLIQQGLFLHLFKCLVGLLL</sequence>
<organism evidence="2">
    <name type="scientific">Trepomonas sp. PC1</name>
    <dbReference type="NCBI Taxonomy" id="1076344"/>
    <lineage>
        <taxon>Eukaryota</taxon>
        <taxon>Metamonada</taxon>
        <taxon>Diplomonadida</taxon>
        <taxon>Hexamitidae</taxon>
        <taxon>Hexamitinae</taxon>
        <taxon>Trepomonas</taxon>
    </lineage>
</organism>
<keyword evidence="1" id="KW-0812">Transmembrane</keyword>
<name>A0A146JXX7_9EUKA</name>
<reference evidence="2" key="1">
    <citation type="submission" date="2015-07" db="EMBL/GenBank/DDBJ databases">
        <title>Adaptation to a free-living lifestyle via gene acquisitions in the diplomonad Trepomonas sp. PC1.</title>
        <authorList>
            <person name="Xu F."/>
            <person name="Jerlstrom-Hultqvist J."/>
            <person name="Kolisko M."/>
            <person name="Simpson A.G.B."/>
            <person name="Roger A.J."/>
            <person name="Svard S.G."/>
            <person name="Andersson J.O."/>
        </authorList>
    </citation>
    <scope>NUCLEOTIDE SEQUENCE</scope>
    <source>
        <strain evidence="2">PC1</strain>
    </source>
</reference>
<feature type="transmembrane region" description="Helical" evidence="1">
    <location>
        <begin position="51"/>
        <end position="69"/>
    </location>
</feature>
<feature type="transmembrane region" description="Helical" evidence="1">
    <location>
        <begin position="346"/>
        <end position="367"/>
    </location>
</feature>
<feature type="transmembrane region" description="Helical" evidence="1">
    <location>
        <begin position="25"/>
        <end position="45"/>
    </location>
</feature>
<keyword evidence="1" id="KW-1133">Transmembrane helix</keyword>
<evidence type="ECO:0000313" key="2">
    <source>
        <dbReference type="EMBL" id="JAP89367.1"/>
    </source>
</evidence>
<dbReference type="AlphaFoldDB" id="A0A146JXX7"/>
<feature type="transmembrane region" description="Helical" evidence="1">
    <location>
        <begin position="184"/>
        <end position="204"/>
    </location>
</feature>